<protein>
    <submittedName>
        <fullName evidence="1">Uncharacterized protein</fullName>
    </submittedName>
</protein>
<comment type="caution">
    <text evidence="1">The sequence shown here is derived from an EMBL/GenBank/DDBJ whole genome shotgun (WGS) entry which is preliminary data.</text>
</comment>
<keyword evidence="2" id="KW-1185">Reference proteome</keyword>
<gene>
    <name evidence="1" type="ORF">PUN28_009311</name>
</gene>
<reference evidence="1 2" key="1">
    <citation type="submission" date="2023-03" db="EMBL/GenBank/DDBJ databases">
        <title>High recombination rates correlate with genetic variation in Cardiocondyla obscurior ants.</title>
        <authorList>
            <person name="Errbii M."/>
        </authorList>
    </citation>
    <scope>NUCLEOTIDE SEQUENCE [LARGE SCALE GENOMIC DNA]</scope>
    <source>
        <strain evidence="1">Alpha-2009</strain>
        <tissue evidence="1">Whole body</tissue>
    </source>
</reference>
<proteinExistence type="predicted"/>
<dbReference type="Proteomes" id="UP001430953">
    <property type="component" value="Unassembled WGS sequence"/>
</dbReference>
<sequence>MQTVALIVTFVKTNDITLSALYRSIDFGHDNAETCMWKYDRVSCANFLISTSCDSFAQCESDFITQMILILGENLFDIRLIQNQRYLFVAQKKT</sequence>
<dbReference type="AlphaFoldDB" id="A0AAW2FT60"/>
<evidence type="ECO:0000313" key="1">
    <source>
        <dbReference type="EMBL" id="KAL0118553.1"/>
    </source>
</evidence>
<name>A0AAW2FT60_9HYME</name>
<dbReference type="EMBL" id="JADYXP020000008">
    <property type="protein sequence ID" value="KAL0118553.1"/>
    <property type="molecule type" value="Genomic_DNA"/>
</dbReference>
<evidence type="ECO:0000313" key="2">
    <source>
        <dbReference type="Proteomes" id="UP001430953"/>
    </source>
</evidence>
<accession>A0AAW2FT60</accession>
<organism evidence="1 2">
    <name type="scientific">Cardiocondyla obscurior</name>
    <dbReference type="NCBI Taxonomy" id="286306"/>
    <lineage>
        <taxon>Eukaryota</taxon>
        <taxon>Metazoa</taxon>
        <taxon>Ecdysozoa</taxon>
        <taxon>Arthropoda</taxon>
        <taxon>Hexapoda</taxon>
        <taxon>Insecta</taxon>
        <taxon>Pterygota</taxon>
        <taxon>Neoptera</taxon>
        <taxon>Endopterygota</taxon>
        <taxon>Hymenoptera</taxon>
        <taxon>Apocrita</taxon>
        <taxon>Aculeata</taxon>
        <taxon>Formicoidea</taxon>
        <taxon>Formicidae</taxon>
        <taxon>Myrmicinae</taxon>
        <taxon>Cardiocondyla</taxon>
    </lineage>
</organism>